<protein>
    <recommendedName>
        <fullName evidence="3">Selenoprotein O</fullName>
    </recommendedName>
</protein>
<dbReference type="Proteomes" id="UP001189429">
    <property type="component" value="Unassembled WGS sequence"/>
</dbReference>
<proteinExistence type="predicted"/>
<evidence type="ECO:0000313" key="1">
    <source>
        <dbReference type="EMBL" id="CAK0882812.1"/>
    </source>
</evidence>
<evidence type="ECO:0008006" key="3">
    <source>
        <dbReference type="Google" id="ProtNLM"/>
    </source>
</evidence>
<organism evidence="1 2">
    <name type="scientific">Prorocentrum cordatum</name>
    <dbReference type="NCBI Taxonomy" id="2364126"/>
    <lineage>
        <taxon>Eukaryota</taxon>
        <taxon>Sar</taxon>
        <taxon>Alveolata</taxon>
        <taxon>Dinophyceae</taxon>
        <taxon>Prorocentrales</taxon>
        <taxon>Prorocentraceae</taxon>
        <taxon>Prorocentrum</taxon>
    </lineage>
</organism>
<reference evidence="1" key="1">
    <citation type="submission" date="2023-10" db="EMBL/GenBank/DDBJ databases">
        <authorList>
            <person name="Chen Y."/>
            <person name="Shah S."/>
            <person name="Dougan E. K."/>
            <person name="Thang M."/>
            <person name="Chan C."/>
        </authorList>
    </citation>
    <scope>NUCLEOTIDE SEQUENCE [LARGE SCALE GENOMIC DNA]</scope>
</reference>
<comment type="caution">
    <text evidence="1">The sequence shown here is derived from an EMBL/GenBank/DDBJ whole genome shotgun (WGS) entry which is preliminary data.</text>
</comment>
<dbReference type="EMBL" id="CAUYUJ010018342">
    <property type="protein sequence ID" value="CAK0882812.1"/>
    <property type="molecule type" value="Genomic_DNA"/>
</dbReference>
<sequence>VQRTAHAAHLDGLVHPEIQLLAALGTWGEYPGNVHHELMTKFGDSPLPEPYQFEIPAWDSKTASAQQKVCAALLPHEWFASLFKHHRDEFDEIFAIDKLPTFWQNTS</sequence>
<name>A0ABN9WCC9_9DINO</name>
<evidence type="ECO:0000313" key="2">
    <source>
        <dbReference type="Proteomes" id="UP001189429"/>
    </source>
</evidence>
<gene>
    <name evidence="1" type="ORF">PCOR1329_LOCUS65227</name>
</gene>
<feature type="non-terminal residue" evidence="1">
    <location>
        <position position="1"/>
    </location>
</feature>
<accession>A0ABN9WCC9</accession>
<feature type="non-terminal residue" evidence="1">
    <location>
        <position position="107"/>
    </location>
</feature>
<keyword evidence="2" id="KW-1185">Reference proteome</keyword>